<dbReference type="InterPro" id="IPR027417">
    <property type="entry name" value="P-loop_NTPase"/>
</dbReference>
<organism evidence="2 3">
    <name type="scientific">Pyrobaculum aerophilum</name>
    <dbReference type="NCBI Taxonomy" id="13773"/>
    <lineage>
        <taxon>Archaea</taxon>
        <taxon>Thermoproteota</taxon>
        <taxon>Thermoprotei</taxon>
        <taxon>Thermoproteales</taxon>
        <taxon>Thermoproteaceae</taxon>
        <taxon>Pyrobaculum</taxon>
    </lineage>
</organism>
<evidence type="ECO:0000313" key="3">
    <source>
        <dbReference type="Proteomes" id="UP000256877"/>
    </source>
</evidence>
<gene>
    <name evidence="1" type="ORF">CGL51_13310</name>
    <name evidence="2" type="ORF">CGL52_06165</name>
</gene>
<reference evidence="3 4" key="1">
    <citation type="submission" date="2017-07" db="EMBL/GenBank/DDBJ databases">
        <title>Draft genome sequence of aerobic hyperthermophilic archaea, Pyrobaculum aerophilum YKB31 and YKB32.</title>
        <authorList>
            <person name="Mochizuki T."/>
            <person name="Berliner A.J."/>
            <person name="Yoshida-Takashima Y."/>
            <person name="Takaki Y."/>
            <person name="Nunoura T."/>
            <person name="Takai K."/>
        </authorList>
    </citation>
    <scope>NUCLEOTIDE SEQUENCE [LARGE SCALE GENOMIC DNA]</scope>
    <source>
        <strain evidence="1 4">YKB31</strain>
        <strain evidence="2 3">YKB32</strain>
    </source>
</reference>
<dbReference type="PANTHER" id="PTHR34704:SF1">
    <property type="entry name" value="ATPASE"/>
    <property type="match status" value="1"/>
</dbReference>
<dbReference type="AlphaFoldDB" id="A0A371R4G6"/>
<dbReference type="EMBL" id="NMUE01000067">
    <property type="protein sequence ID" value="RFA93174.1"/>
    <property type="molecule type" value="Genomic_DNA"/>
</dbReference>
<dbReference type="EMBL" id="NMUF01000013">
    <property type="protein sequence ID" value="RFA98973.1"/>
    <property type="molecule type" value="Genomic_DNA"/>
</dbReference>
<proteinExistence type="predicted"/>
<dbReference type="Proteomes" id="UP000257123">
    <property type="component" value="Unassembled WGS sequence"/>
</dbReference>
<protein>
    <submittedName>
        <fullName evidence="2">ATPase</fullName>
    </submittedName>
</protein>
<dbReference type="RefSeq" id="WP_116422053.1">
    <property type="nucleotide sequence ID" value="NZ_NMUE01000067.1"/>
</dbReference>
<sequence>MRIIRRRECAEFAKIQSWTLVYGRRKVGKTTLLKNCVKSDLYVLIGYGGSTAVVGEDFVAVESAVREVGLFLKRGGVAVIDEFQRLPPKYWDLLASWAPSGVLIAAGSSYGIVHRVFDKSSPLLGLFAPVHVDIIAYEDVLAQVRDPVLSILWRDPWVIPHVSGVGELTERARELALVARGLIGEVFAEEERELTETYWRAILLVAEGYWKSTDVAGALGLKGGLASASSILSKLAKMGILRAIPTLGRERYYAVRSPALSLILYAEAKYHISDLGTTPTDLPLGREAQFTVGEMLANYFGGTQRYSPREDIDVVLTRGRRRTWAFEVKLGPFTREEAREAVAKLRKVAEKVGLVSLSETPPDYGDLSIGPRELYNMAVELAGKYGVL</sequence>
<evidence type="ECO:0000313" key="1">
    <source>
        <dbReference type="EMBL" id="RFA93174.1"/>
    </source>
</evidence>
<dbReference type="OrthoDB" id="27974at2157"/>
<comment type="caution">
    <text evidence="2">The sequence shown here is derived from an EMBL/GenBank/DDBJ whole genome shotgun (WGS) entry which is preliminary data.</text>
</comment>
<dbReference type="SUPFAM" id="SSF52540">
    <property type="entry name" value="P-loop containing nucleoside triphosphate hydrolases"/>
    <property type="match status" value="1"/>
</dbReference>
<dbReference type="PANTHER" id="PTHR34704">
    <property type="entry name" value="ATPASE"/>
    <property type="match status" value="1"/>
</dbReference>
<dbReference type="Proteomes" id="UP000256877">
    <property type="component" value="Unassembled WGS sequence"/>
</dbReference>
<evidence type="ECO:0000313" key="4">
    <source>
        <dbReference type="Proteomes" id="UP000257123"/>
    </source>
</evidence>
<accession>A0A371R4G6</accession>
<name>A0A371R4G6_9CREN</name>
<evidence type="ECO:0000313" key="2">
    <source>
        <dbReference type="EMBL" id="RFA98973.1"/>
    </source>
</evidence>